<dbReference type="InterPro" id="IPR000033">
    <property type="entry name" value="LDLR_classB_rpt"/>
</dbReference>
<feature type="repeat" description="LDL-receptor class B" evidence="7">
    <location>
        <begin position="422"/>
        <end position="465"/>
    </location>
</feature>
<dbReference type="InterPro" id="IPR050778">
    <property type="entry name" value="Cueball_EGF_LRP_Nidogen"/>
</dbReference>
<feature type="domain" description="Sushi" evidence="9">
    <location>
        <begin position="598"/>
        <end position="657"/>
    </location>
</feature>
<dbReference type="Gene3D" id="2.120.10.30">
    <property type="entry name" value="TolB, C-terminal domain"/>
    <property type="match status" value="2"/>
</dbReference>
<sequence>RVTGIAFDHRKRSLFVYMSQYRKISVVKKFNGVFNDQQTFEAVREGVSHGYGSLAFDGLTENLYWTDSMHNWIAMQPAYSKDESMFKILVSDGMEQPEGLAIDPYARIIFWSAYDNGGGSTRRIYRCSYSGSDVTTIASLTTDNLQGLYFDSTRDRLFWANEGLVRSVRTNGSDYETFGTLNMESVRFLIYQDYAVWTNSSPVIFSKYLASKNDPTYTSPLSRMSSVTQMAMYDTNLYRGRKGRCTVDNGGCEQICLPGNPSPTCKCELGFTLQPDNKSCSSGLPLKSFALLSDATNDVIYQLSLNGSVLKGIKIDGLDSPMTVEYHPGLEKLFIPEYSSGQLKSANINGSDASTILVSGSAYPSDIGIDVTTNQIYFTMATKNSSLTRSYVGVIRIDTLVHKTLVSGLGDPRSIAIHPEKGFLFWTDLGAFTHIGRSSMDGTGNTTIISSDITWPQGITIDYSANLIYWSDGNKNKIESCDFNGGNRRQILVDNAAHITDIIIRGAYVYYTSWNKRKITKADKKTGQIIPWMSDYPEFGRLDGIDFFPNDEIPGNSLCKSHNGDCSTFCLPTPRSRACGCEDGVNLSSDRKRCENVDLCPKITIKNGTLSPYCLRYANQRCDFTCNTGFVPRGGSKFVSCGALGRWVEDMDAICKEPKEAERLQNPADGQQGNPLGNKGLMIGGSVGGGVVIIVIVIVAVLIIRKRSQRLPGLDNVVYTECTTSAFRKSDSSAYQQLNF</sequence>
<dbReference type="PANTHER" id="PTHR46513:SF44">
    <property type="entry name" value="LDL RECEPTOR RELATED PROTEIN 4"/>
    <property type="match status" value="1"/>
</dbReference>
<dbReference type="PROSITE" id="PS50923">
    <property type="entry name" value="SUSHI"/>
    <property type="match status" value="1"/>
</dbReference>
<comment type="caution">
    <text evidence="6">Lacks conserved residue(s) required for the propagation of feature annotation.</text>
</comment>
<dbReference type="SUPFAM" id="SSF63825">
    <property type="entry name" value="YWTD domain"/>
    <property type="match status" value="2"/>
</dbReference>
<keyword evidence="8" id="KW-0472">Membrane</keyword>
<dbReference type="Gene3D" id="2.10.70.10">
    <property type="entry name" value="Complement Module, domain 1"/>
    <property type="match status" value="1"/>
</dbReference>
<organism evidence="10 11">
    <name type="scientific">Pinctada imbricata</name>
    <name type="common">Atlantic pearl-oyster</name>
    <name type="synonym">Pinctada martensii</name>
    <dbReference type="NCBI Taxonomy" id="66713"/>
    <lineage>
        <taxon>Eukaryota</taxon>
        <taxon>Metazoa</taxon>
        <taxon>Spiralia</taxon>
        <taxon>Lophotrochozoa</taxon>
        <taxon>Mollusca</taxon>
        <taxon>Bivalvia</taxon>
        <taxon>Autobranchia</taxon>
        <taxon>Pteriomorphia</taxon>
        <taxon>Pterioida</taxon>
        <taxon>Pterioidea</taxon>
        <taxon>Pteriidae</taxon>
        <taxon>Pinctada</taxon>
    </lineage>
</organism>
<gene>
    <name evidence="10" type="ORF">FSP39_002313</name>
</gene>
<evidence type="ECO:0000313" key="10">
    <source>
        <dbReference type="EMBL" id="KAK3087148.1"/>
    </source>
</evidence>
<evidence type="ECO:0000256" key="7">
    <source>
        <dbReference type="PROSITE-ProRule" id="PRU00461"/>
    </source>
</evidence>
<evidence type="ECO:0000256" key="5">
    <source>
        <dbReference type="ARBA" id="ARBA00023180"/>
    </source>
</evidence>
<dbReference type="PANTHER" id="PTHR46513">
    <property type="entry name" value="VITELLOGENIN RECEPTOR-LIKE PROTEIN-RELATED-RELATED"/>
    <property type="match status" value="1"/>
</dbReference>
<feature type="repeat" description="LDL-receptor class B" evidence="7">
    <location>
        <begin position="61"/>
        <end position="106"/>
    </location>
</feature>
<dbReference type="SUPFAM" id="SSF57196">
    <property type="entry name" value="EGF/Laminin"/>
    <property type="match status" value="2"/>
</dbReference>
<evidence type="ECO:0000259" key="9">
    <source>
        <dbReference type="PROSITE" id="PS50923"/>
    </source>
</evidence>
<keyword evidence="1" id="KW-0245">EGF-like domain</keyword>
<keyword evidence="2" id="KW-0732">Signal</keyword>
<evidence type="ECO:0000256" key="2">
    <source>
        <dbReference type="ARBA" id="ARBA00022729"/>
    </source>
</evidence>
<feature type="repeat" description="LDL-receptor class B" evidence="7">
    <location>
        <begin position="466"/>
        <end position="508"/>
    </location>
</feature>
<evidence type="ECO:0000313" key="11">
    <source>
        <dbReference type="Proteomes" id="UP001186944"/>
    </source>
</evidence>
<dbReference type="InterPro" id="IPR011042">
    <property type="entry name" value="6-blade_b-propeller_TolB-like"/>
</dbReference>
<reference evidence="10" key="1">
    <citation type="submission" date="2019-08" db="EMBL/GenBank/DDBJ databases">
        <title>The improved chromosome-level genome for the pearl oyster Pinctada fucata martensii using PacBio sequencing and Hi-C.</title>
        <authorList>
            <person name="Zheng Z."/>
        </authorList>
    </citation>
    <scope>NUCLEOTIDE SEQUENCE</scope>
    <source>
        <strain evidence="10">ZZ-2019</strain>
        <tissue evidence="10">Adductor muscle</tissue>
    </source>
</reference>
<evidence type="ECO:0000256" key="8">
    <source>
        <dbReference type="SAM" id="Phobius"/>
    </source>
</evidence>
<dbReference type="InterPro" id="IPR000742">
    <property type="entry name" value="EGF"/>
</dbReference>
<dbReference type="InterPro" id="IPR035976">
    <property type="entry name" value="Sushi/SCR/CCP_sf"/>
</dbReference>
<dbReference type="SMART" id="SM00032">
    <property type="entry name" value="CCP"/>
    <property type="match status" value="1"/>
</dbReference>
<keyword evidence="8" id="KW-1133">Transmembrane helix</keyword>
<keyword evidence="5" id="KW-0325">Glycoprotein</keyword>
<proteinExistence type="predicted"/>
<dbReference type="Pfam" id="PF00058">
    <property type="entry name" value="Ldl_recept_b"/>
    <property type="match status" value="2"/>
</dbReference>
<dbReference type="CDD" id="cd00033">
    <property type="entry name" value="CCP"/>
    <property type="match status" value="1"/>
</dbReference>
<name>A0AA89BMS0_PINIB</name>
<keyword evidence="8" id="KW-0812">Transmembrane</keyword>
<dbReference type="Pfam" id="PF14670">
    <property type="entry name" value="FXa_inhibition"/>
    <property type="match status" value="2"/>
</dbReference>
<evidence type="ECO:0000256" key="1">
    <source>
        <dbReference type="ARBA" id="ARBA00022536"/>
    </source>
</evidence>
<evidence type="ECO:0000256" key="3">
    <source>
        <dbReference type="ARBA" id="ARBA00022737"/>
    </source>
</evidence>
<evidence type="ECO:0000256" key="6">
    <source>
        <dbReference type="PROSITE-ProRule" id="PRU00302"/>
    </source>
</evidence>
<dbReference type="EMBL" id="VSWD01000011">
    <property type="protein sequence ID" value="KAK3087148.1"/>
    <property type="molecule type" value="Genomic_DNA"/>
</dbReference>
<comment type="caution">
    <text evidence="10">The sequence shown here is derived from an EMBL/GenBank/DDBJ whole genome shotgun (WGS) entry which is preliminary data.</text>
</comment>
<keyword evidence="4" id="KW-1015">Disulfide bond</keyword>
<keyword evidence="6" id="KW-0768">Sushi</keyword>
<dbReference type="SMART" id="SM00135">
    <property type="entry name" value="LY"/>
    <property type="match status" value="6"/>
</dbReference>
<feature type="transmembrane region" description="Helical" evidence="8">
    <location>
        <begin position="681"/>
        <end position="704"/>
    </location>
</feature>
<feature type="non-terminal residue" evidence="10">
    <location>
        <position position="1"/>
    </location>
</feature>
<accession>A0AA89BMS0</accession>
<dbReference type="FunFam" id="2.120.10.30:FF:000241">
    <property type="entry name" value="Low-density lipoprotein receptor-related protein 6"/>
    <property type="match status" value="1"/>
</dbReference>
<dbReference type="SUPFAM" id="SSF57535">
    <property type="entry name" value="Complement control module/SCR domain"/>
    <property type="match status" value="1"/>
</dbReference>
<protein>
    <recommendedName>
        <fullName evidence="9">Sushi domain-containing protein</fullName>
    </recommendedName>
</protein>
<keyword evidence="11" id="KW-1185">Reference proteome</keyword>
<evidence type="ECO:0000256" key="4">
    <source>
        <dbReference type="ARBA" id="ARBA00023157"/>
    </source>
</evidence>
<dbReference type="Proteomes" id="UP001186944">
    <property type="component" value="Unassembled WGS sequence"/>
</dbReference>
<dbReference type="SMART" id="SM00181">
    <property type="entry name" value="EGF"/>
    <property type="match status" value="2"/>
</dbReference>
<dbReference type="InterPro" id="IPR000436">
    <property type="entry name" value="Sushi_SCR_CCP_dom"/>
</dbReference>
<keyword evidence="3" id="KW-0677">Repeat</keyword>
<dbReference type="AlphaFoldDB" id="A0AA89BMS0"/>
<dbReference type="PROSITE" id="PS51120">
    <property type="entry name" value="LDLRB"/>
    <property type="match status" value="3"/>
</dbReference>